<keyword evidence="2 5" id="KW-0812">Transmembrane</keyword>
<dbReference type="AlphaFoldDB" id="D7CIG2"/>
<evidence type="ECO:0000256" key="3">
    <source>
        <dbReference type="ARBA" id="ARBA00022989"/>
    </source>
</evidence>
<accession>D7CIG2</accession>
<dbReference type="GO" id="GO:0140359">
    <property type="term" value="F:ABC-type transporter activity"/>
    <property type="evidence" value="ECO:0007669"/>
    <property type="project" value="InterPro"/>
</dbReference>
<evidence type="ECO:0000313" key="8">
    <source>
        <dbReference type="Proteomes" id="UP000000378"/>
    </source>
</evidence>
<dbReference type="PROSITE" id="PS51012">
    <property type="entry name" value="ABC_TM2"/>
    <property type="match status" value="1"/>
</dbReference>
<keyword evidence="5" id="KW-1003">Cell membrane</keyword>
<dbReference type="PANTHER" id="PTHR43229:SF2">
    <property type="entry name" value="NODULATION PROTEIN J"/>
    <property type="match status" value="1"/>
</dbReference>
<name>D7CIG2_SYNLT</name>
<feature type="transmembrane region" description="Helical" evidence="5">
    <location>
        <begin position="247"/>
        <end position="268"/>
    </location>
</feature>
<dbReference type="STRING" id="643648.Slip_0020"/>
<dbReference type="eggNOG" id="COG0842">
    <property type="taxonomic scope" value="Bacteria"/>
</dbReference>
<dbReference type="InterPro" id="IPR047817">
    <property type="entry name" value="ABC2_TM_bact-type"/>
</dbReference>
<keyword evidence="8" id="KW-1185">Reference proteome</keyword>
<protein>
    <recommendedName>
        <fullName evidence="5">Transport permease protein</fullName>
    </recommendedName>
</protein>
<keyword evidence="5" id="KW-0813">Transport</keyword>
<proteinExistence type="inferred from homology"/>
<dbReference type="GO" id="GO:0043190">
    <property type="term" value="C:ATP-binding cassette (ABC) transporter complex"/>
    <property type="evidence" value="ECO:0007669"/>
    <property type="project" value="InterPro"/>
</dbReference>
<dbReference type="PANTHER" id="PTHR43229">
    <property type="entry name" value="NODULATION PROTEIN J"/>
    <property type="match status" value="1"/>
</dbReference>
<feature type="domain" description="ABC transmembrane type-2" evidence="6">
    <location>
        <begin position="45"/>
        <end position="271"/>
    </location>
</feature>
<organism evidence="7 8">
    <name type="scientific">Syntrophothermus lipocalidus (strain DSM 12680 / TGB-C1)</name>
    <dbReference type="NCBI Taxonomy" id="643648"/>
    <lineage>
        <taxon>Bacteria</taxon>
        <taxon>Bacillati</taxon>
        <taxon>Bacillota</taxon>
        <taxon>Clostridia</taxon>
        <taxon>Eubacteriales</taxon>
        <taxon>Syntrophomonadaceae</taxon>
        <taxon>Syntrophothermus</taxon>
    </lineage>
</organism>
<comment type="subcellular location">
    <subcellularLocation>
        <location evidence="5">Cell membrane</location>
        <topology evidence="5">Multi-pass membrane protein</topology>
    </subcellularLocation>
    <subcellularLocation>
        <location evidence="1">Membrane</location>
        <topology evidence="1">Multi-pass membrane protein</topology>
    </subcellularLocation>
</comment>
<dbReference type="OrthoDB" id="9778589at2"/>
<dbReference type="InterPro" id="IPR051784">
    <property type="entry name" value="Nod_factor_ABC_transporter"/>
</dbReference>
<evidence type="ECO:0000313" key="7">
    <source>
        <dbReference type="EMBL" id="ADI00827.1"/>
    </source>
</evidence>
<dbReference type="InterPro" id="IPR000412">
    <property type="entry name" value="ABC_2_transport"/>
</dbReference>
<dbReference type="EMBL" id="CP002048">
    <property type="protein sequence ID" value="ADI00827.1"/>
    <property type="molecule type" value="Genomic_DNA"/>
</dbReference>
<dbReference type="KEGG" id="slp:Slip_0020"/>
<dbReference type="InterPro" id="IPR013525">
    <property type="entry name" value="ABC2_TM"/>
</dbReference>
<keyword evidence="4 5" id="KW-0472">Membrane</keyword>
<gene>
    <name evidence="7" type="ordered locus">Slip_0020</name>
</gene>
<comment type="similarity">
    <text evidence="5">Belongs to the ABC-2 integral membrane protein family.</text>
</comment>
<feature type="transmembrane region" description="Helical" evidence="5">
    <location>
        <begin position="160"/>
        <end position="180"/>
    </location>
</feature>
<sequence length="274" mass="31052">MPTANFFAKLSSLLKGFWSLPDLSYYHIKAIFYRHLLVFKKTWLSNIMFNFIEPVLYLWAMGIGLGTYVALENGIPYIQFIGPALTASSAMFATCYEATYGSFTRMGPQKVFHSMAATPASAEDVVMGEIVYGVFKGTLYGLVFLLVVAMFGLVKSPWVLMVPLPLILMTGVFANLSLVWTSLAPNYDSYNYFFTLVISPMFLVCGVFFPLESLPPVFRTLAWFAPLYHAVEVVRPLVLGSVKPSCWYHLAWMFFCFVFTLRFPLIMLKNRLVN</sequence>
<evidence type="ECO:0000256" key="2">
    <source>
        <dbReference type="ARBA" id="ARBA00022692"/>
    </source>
</evidence>
<reference evidence="8" key="1">
    <citation type="journal article" date="2010" name="Stand. Genomic Sci.">
        <title>Complete genome sequence of Syntrophothermus lipocalidus type strain (TGB-C1T).</title>
        <authorList>
            <consortium name="US DOE Joint Genome Institute (JGI-PGF)"/>
            <person name="Djao O."/>
            <person name="Zhang X."/>
            <person name="Lucas S."/>
            <person name="Lapidus A."/>
            <person name="Glavina Del Rio T."/>
            <person name="Nolan M."/>
            <person name="Tice H."/>
            <person name="Cheng J."/>
            <person name="Han C."/>
            <person name="Tapia R."/>
            <person name="Goodwin L."/>
            <person name="Pitluck S."/>
            <person name="Liolios K."/>
            <person name="Ivanova N."/>
            <person name="Mavromatis K."/>
            <person name="Mikhailova N."/>
            <person name="Ovchinnikova G."/>
            <person name="Pati A."/>
            <person name="Brambilla E."/>
            <person name="Chen A."/>
            <person name="Palaniappan K."/>
            <person name="Land M."/>
            <person name="Hauser L."/>
            <person name="Chang Y."/>
            <person name="Jeffries C."/>
            <person name="Rohde M."/>
            <person name="Sikorski J."/>
            <person name="Spring S."/>
            <person name="Goker M."/>
            <person name="Detter J."/>
            <person name="Woyke T."/>
            <person name="Bristow J."/>
            <person name="Eisen J."/>
            <person name="Markowitz V."/>
            <person name="Hugenholtz P."/>
            <person name="Kyrpides N."/>
            <person name="Klenk H."/>
        </authorList>
    </citation>
    <scope>NUCLEOTIDE SEQUENCE [LARGE SCALE GENOMIC DNA]</scope>
    <source>
        <strain evidence="8">DSM 12680 / TGB-C1</strain>
    </source>
</reference>
<feature type="transmembrane region" description="Helical" evidence="5">
    <location>
        <begin position="77"/>
        <end position="96"/>
    </location>
</feature>
<dbReference type="Proteomes" id="UP000000378">
    <property type="component" value="Chromosome"/>
</dbReference>
<evidence type="ECO:0000259" key="6">
    <source>
        <dbReference type="PROSITE" id="PS51012"/>
    </source>
</evidence>
<keyword evidence="3 5" id="KW-1133">Transmembrane helix</keyword>
<dbReference type="HOGENOM" id="CLU_039483_3_1_9"/>
<feature type="transmembrane region" description="Helical" evidence="5">
    <location>
        <begin position="192"/>
        <end position="211"/>
    </location>
</feature>
<feature type="transmembrane region" description="Helical" evidence="5">
    <location>
        <begin position="47"/>
        <end position="71"/>
    </location>
</feature>
<evidence type="ECO:0000256" key="4">
    <source>
        <dbReference type="ARBA" id="ARBA00023136"/>
    </source>
</evidence>
<evidence type="ECO:0000256" key="1">
    <source>
        <dbReference type="ARBA" id="ARBA00004141"/>
    </source>
</evidence>
<dbReference type="Pfam" id="PF01061">
    <property type="entry name" value="ABC2_membrane"/>
    <property type="match status" value="1"/>
</dbReference>
<evidence type="ECO:0000256" key="5">
    <source>
        <dbReference type="RuleBase" id="RU361157"/>
    </source>
</evidence>
<dbReference type="PIRSF" id="PIRSF006648">
    <property type="entry name" value="DrrB"/>
    <property type="match status" value="1"/>
</dbReference>
<dbReference type="RefSeq" id="WP_013174231.1">
    <property type="nucleotide sequence ID" value="NC_014220.1"/>
</dbReference>
<reference evidence="7 8" key="2">
    <citation type="journal article" date="2010" name="Stand. Genomic Sci.">
        <title>Complete genome sequence of Syntrophothermus lipocalidus type strain (TGB-C1).</title>
        <authorList>
            <person name="Djao O.D."/>
            <person name="Zhang X."/>
            <person name="Lucas S."/>
            <person name="Lapidus A."/>
            <person name="Del Rio T.G."/>
            <person name="Nolan M."/>
            <person name="Tice H."/>
            <person name="Cheng J.F."/>
            <person name="Han C."/>
            <person name="Tapia R."/>
            <person name="Goodwin L."/>
            <person name="Pitluck S."/>
            <person name="Liolios K."/>
            <person name="Ivanova N."/>
            <person name="Mavromatis K."/>
            <person name="Mikhailova N."/>
            <person name="Ovchinnikova G."/>
            <person name="Pati A."/>
            <person name="Brambilla E."/>
            <person name="Chen A."/>
            <person name="Palaniappan K."/>
            <person name="Land M."/>
            <person name="Hauser L."/>
            <person name="Chang Y.J."/>
            <person name="Jeffries C.D."/>
            <person name="Rohde M."/>
            <person name="Sikorski J."/>
            <person name="Spring S."/>
            <person name="Goker M."/>
            <person name="Detter J.C."/>
            <person name="Woyke T."/>
            <person name="Bristow J."/>
            <person name="Eisen J.A."/>
            <person name="Markowitz V."/>
            <person name="Hugenholtz P."/>
            <person name="Kyrpides N.C."/>
            <person name="Klenk H.P."/>
        </authorList>
    </citation>
    <scope>NUCLEOTIDE SEQUENCE [LARGE SCALE GENOMIC DNA]</scope>
    <source>
        <strain evidence="8">DSM 12680 / TGB-C1</strain>
    </source>
</reference>
<feature type="transmembrane region" description="Helical" evidence="5">
    <location>
        <begin position="137"/>
        <end position="154"/>
    </location>
</feature>
<dbReference type="PRINTS" id="PR00164">
    <property type="entry name" value="ABC2TRNSPORT"/>
</dbReference>